<dbReference type="EMBL" id="BAABAL010000018">
    <property type="protein sequence ID" value="GAA4019698.1"/>
    <property type="molecule type" value="Genomic_DNA"/>
</dbReference>
<proteinExistence type="predicted"/>
<feature type="domain" description="F-box" evidence="1">
    <location>
        <begin position="31"/>
        <end position="79"/>
    </location>
</feature>
<dbReference type="SUPFAM" id="SSF81383">
    <property type="entry name" value="F-box domain"/>
    <property type="match status" value="1"/>
</dbReference>
<dbReference type="Pfam" id="PF00646">
    <property type="entry name" value="F-box"/>
    <property type="match status" value="1"/>
</dbReference>
<reference evidence="3" key="1">
    <citation type="journal article" date="2019" name="Int. J. Syst. Evol. Microbiol.">
        <title>The Global Catalogue of Microorganisms (GCM) 10K type strain sequencing project: providing services to taxonomists for standard genome sequencing and annotation.</title>
        <authorList>
            <consortium name="The Broad Institute Genomics Platform"/>
            <consortium name="The Broad Institute Genome Sequencing Center for Infectious Disease"/>
            <person name="Wu L."/>
            <person name="Ma J."/>
        </authorList>
    </citation>
    <scope>NUCLEOTIDE SEQUENCE [LARGE SCALE GENOMIC DNA]</scope>
    <source>
        <strain evidence="3">JCM 17342</strain>
    </source>
</reference>
<dbReference type="CDD" id="cd09917">
    <property type="entry name" value="F-box_SF"/>
    <property type="match status" value="1"/>
</dbReference>
<organism evidence="2 3">
    <name type="scientific">Allokutzneria multivorans</name>
    <dbReference type="NCBI Taxonomy" id="1142134"/>
    <lineage>
        <taxon>Bacteria</taxon>
        <taxon>Bacillati</taxon>
        <taxon>Actinomycetota</taxon>
        <taxon>Actinomycetes</taxon>
        <taxon>Pseudonocardiales</taxon>
        <taxon>Pseudonocardiaceae</taxon>
        <taxon>Allokutzneria</taxon>
    </lineage>
</organism>
<evidence type="ECO:0000259" key="1">
    <source>
        <dbReference type="PROSITE" id="PS50181"/>
    </source>
</evidence>
<dbReference type="InterPro" id="IPR001810">
    <property type="entry name" value="F-box_dom"/>
</dbReference>
<protein>
    <recommendedName>
        <fullName evidence="1">F-box domain-containing protein</fullName>
    </recommendedName>
</protein>
<evidence type="ECO:0000313" key="3">
    <source>
        <dbReference type="Proteomes" id="UP001501747"/>
    </source>
</evidence>
<gene>
    <name evidence="2" type="ORF">GCM10022247_49280</name>
</gene>
<dbReference type="RefSeq" id="WP_344879023.1">
    <property type="nucleotide sequence ID" value="NZ_BAABAL010000018.1"/>
</dbReference>
<comment type="caution">
    <text evidence="2">The sequence shown here is derived from an EMBL/GenBank/DDBJ whole genome shotgun (WGS) entry which is preliminary data.</text>
</comment>
<keyword evidence="3" id="KW-1185">Reference proteome</keyword>
<sequence>MNPTGEQADFGDIDIKAFAESVSASYENSLKNFLQTLPPELINTIAAYLPAVDIASFRRVNRSVNAAVAPAWEQEWRGYMTSLTQTIAQNQTWDCDADGADMLAELVIAFRSSVGQFQGRCLPDTEAQMIATSEEVDQLAEWLLNKLDEGTFDFSGAVPQTLSVKLESLRQ</sequence>
<evidence type="ECO:0000313" key="2">
    <source>
        <dbReference type="EMBL" id="GAA4019698.1"/>
    </source>
</evidence>
<dbReference type="InterPro" id="IPR036047">
    <property type="entry name" value="F-box-like_dom_sf"/>
</dbReference>
<accession>A0ABP7T1J2</accession>
<dbReference type="PROSITE" id="PS50181">
    <property type="entry name" value="FBOX"/>
    <property type="match status" value="1"/>
</dbReference>
<name>A0ABP7T1J2_9PSEU</name>
<dbReference type="Proteomes" id="UP001501747">
    <property type="component" value="Unassembled WGS sequence"/>
</dbReference>